<dbReference type="SUPFAM" id="SSF55383">
    <property type="entry name" value="Copper amine oxidase, domain N"/>
    <property type="match status" value="1"/>
</dbReference>
<dbReference type="AlphaFoldDB" id="W4V2D4"/>
<dbReference type="Pfam" id="PF07833">
    <property type="entry name" value="Cu_amine_oxidN1"/>
    <property type="match status" value="1"/>
</dbReference>
<proteinExistence type="predicted"/>
<keyword evidence="3" id="KW-1185">Reference proteome</keyword>
<comment type="caution">
    <text evidence="2">The sequence shown here is derived from an EMBL/GenBank/DDBJ whole genome shotgun (WGS) entry which is preliminary data.</text>
</comment>
<dbReference type="Gene3D" id="3.30.457.10">
    <property type="entry name" value="Copper amine oxidase-like, N-terminal domain"/>
    <property type="match status" value="1"/>
</dbReference>
<dbReference type="InterPro" id="IPR012854">
    <property type="entry name" value="Cu_amine_oxidase-like_N"/>
</dbReference>
<sequence length="108" mass="12183">MVTTAIIATSMTAYTASMRKTITVDYKDIKINVDGKRIEPKDGNGKSVEPFIYEGTTYLPVRAVSEALGKQVLWDGKTYTIDILSTPIEEKDEKKIKIWLFGLCRILH</sequence>
<gene>
    <name evidence="2" type="ORF">JCM21531_294</name>
</gene>
<organism evidence="2 3">
    <name type="scientific">Acetivibrio straminisolvens JCM 21531</name>
    <dbReference type="NCBI Taxonomy" id="1294263"/>
    <lineage>
        <taxon>Bacteria</taxon>
        <taxon>Bacillati</taxon>
        <taxon>Bacillota</taxon>
        <taxon>Clostridia</taxon>
        <taxon>Eubacteriales</taxon>
        <taxon>Oscillospiraceae</taxon>
        <taxon>Acetivibrio</taxon>
    </lineage>
</organism>
<evidence type="ECO:0000259" key="1">
    <source>
        <dbReference type="Pfam" id="PF07833"/>
    </source>
</evidence>
<accession>W4V2D4</accession>
<dbReference type="RefSeq" id="WP_094184702.1">
    <property type="nucleotide sequence ID" value="NZ_BAVR01000003.1"/>
</dbReference>
<name>W4V2D4_9FIRM</name>
<evidence type="ECO:0000313" key="2">
    <source>
        <dbReference type="EMBL" id="GAE86958.1"/>
    </source>
</evidence>
<dbReference type="Proteomes" id="UP000019109">
    <property type="component" value="Unassembled WGS sequence"/>
</dbReference>
<dbReference type="InterPro" id="IPR036582">
    <property type="entry name" value="Mao_N_sf"/>
</dbReference>
<dbReference type="EMBL" id="BAVR01000003">
    <property type="protein sequence ID" value="GAE86958.1"/>
    <property type="molecule type" value="Genomic_DNA"/>
</dbReference>
<evidence type="ECO:0000313" key="3">
    <source>
        <dbReference type="Proteomes" id="UP000019109"/>
    </source>
</evidence>
<dbReference type="OrthoDB" id="9780101at2"/>
<dbReference type="STRING" id="1294263.JCM21531_294"/>
<reference evidence="2" key="1">
    <citation type="journal article" date="2014" name="Genome Announc.">
        <title>Draft Genome Sequence of Clostridium straminisolvens Strain JCM 21531T, Isolated from a Cellulose-Degrading Bacterial Community.</title>
        <authorList>
            <person name="Yuki M."/>
            <person name="Oshima K."/>
            <person name="Suda W."/>
            <person name="Sakamoto M."/>
            <person name="Kitamura K."/>
            <person name="Iida T."/>
            <person name="Hattori M."/>
            <person name="Ohkuma M."/>
        </authorList>
    </citation>
    <scope>NUCLEOTIDE SEQUENCE [LARGE SCALE GENOMIC DNA]</scope>
    <source>
        <strain evidence="2">JCM 21531</strain>
    </source>
</reference>
<feature type="domain" description="Copper amine oxidase-like N-terminal" evidence="1">
    <location>
        <begin position="17"/>
        <end position="83"/>
    </location>
</feature>
<protein>
    <recommendedName>
        <fullName evidence="1">Copper amine oxidase-like N-terminal domain-containing protein</fullName>
    </recommendedName>
</protein>